<evidence type="ECO:0000256" key="1">
    <source>
        <dbReference type="SAM" id="Phobius"/>
    </source>
</evidence>
<sequence>MPNSRDLRDRGSGTVWTVACVGVLCAAFAGVLALGQVATVRQRAATAADLAVLAAAERAFSGRAAGTPAAACSRAGEVAAAQGARLVRCAVPGAGLADLTVEVRAGPYRVVARSRAAVP</sequence>
<keyword evidence="3" id="KW-0378">Hydrolase</keyword>
<dbReference type="AlphaFoldDB" id="A0A1I1KJ65"/>
<keyword evidence="1" id="KW-0812">Transmembrane</keyword>
<gene>
    <name evidence="3" type="ORF">SAMN05421773_104258</name>
</gene>
<dbReference type="NCBIfam" id="TIGR03816">
    <property type="entry name" value="tadE_like_DECH"/>
    <property type="match status" value="1"/>
</dbReference>
<keyword evidence="4" id="KW-1185">Reference proteome</keyword>
<evidence type="ECO:0000313" key="3">
    <source>
        <dbReference type="EMBL" id="SFC60847.1"/>
    </source>
</evidence>
<dbReference type="STRING" id="910347.SAMN05421773_104258"/>
<evidence type="ECO:0000313" key="4">
    <source>
        <dbReference type="Proteomes" id="UP000199207"/>
    </source>
</evidence>
<dbReference type="Proteomes" id="UP000199207">
    <property type="component" value="Unassembled WGS sequence"/>
</dbReference>
<dbReference type="InterPro" id="IPR021202">
    <property type="entry name" value="Rv3654c-like"/>
</dbReference>
<keyword evidence="3" id="KW-0547">Nucleotide-binding</keyword>
<proteinExistence type="predicted"/>
<organism evidence="3 4">
    <name type="scientific">Streptomyces aidingensis</name>
    <dbReference type="NCBI Taxonomy" id="910347"/>
    <lineage>
        <taxon>Bacteria</taxon>
        <taxon>Bacillati</taxon>
        <taxon>Actinomycetota</taxon>
        <taxon>Actinomycetes</taxon>
        <taxon>Kitasatosporales</taxon>
        <taxon>Streptomycetaceae</taxon>
        <taxon>Streptomyces</taxon>
    </lineage>
</organism>
<feature type="domain" description="Putative Flp pilus-assembly TadG-like N-terminal" evidence="2">
    <location>
        <begin position="11"/>
        <end position="56"/>
    </location>
</feature>
<keyword evidence="3" id="KW-0067">ATP-binding</keyword>
<feature type="transmembrane region" description="Helical" evidence="1">
    <location>
        <begin position="15"/>
        <end position="34"/>
    </location>
</feature>
<dbReference type="OrthoDB" id="4335608at2"/>
<dbReference type="GO" id="GO:0004386">
    <property type="term" value="F:helicase activity"/>
    <property type="evidence" value="ECO:0007669"/>
    <property type="project" value="UniProtKB-KW"/>
</dbReference>
<dbReference type="EMBL" id="FOLM01000004">
    <property type="protein sequence ID" value="SFC60847.1"/>
    <property type="molecule type" value="Genomic_DNA"/>
</dbReference>
<name>A0A1I1KJ65_9ACTN</name>
<reference evidence="3 4" key="1">
    <citation type="submission" date="2016-10" db="EMBL/GenBank/DDBJ databases">
        <authorList>
            <person name="de Groot N.N."/>
        </authorList>
    </citation>
    <scope>NUCLEOTIDE SEQUENCE [LARGE SCALE GENOMIC DNA]</scope>
    <source>
        <strain evidence="3 4">CGMCC 4.5739</strain>
    </source>
</reference>
<dbReference type="RefSeq" id="WP_093838517.1">
    <property type="nucleotide sequence ID" value="NZ_FOLM01000004.1"/>
</dbReference>
<dbReference type="InterPro" id="IPR028087">
    <property type="entry name" value="Tad_N"/>
</dbReference>
<evidence type="ECO:0000259" key="2">
    <source>
        <dbReference type="Pfam" id="PF13400"/>
    </source>
</evidence>
<dbReference type="Pfam" id="PF13400">
    <property type="entry name" value="Tad"/>
    <property type="match status" value="1"/>
</dbReference>
<protein>
    <submittedName>
        <fullName evidence="3">Helicase/secretion neighborhood TadE-like protein</fullName>
    </submittedName>
</protein>
<keyword evidence="1" id="KW-1133">Transmembrane helix</keyword>
<accession>A0A1I1KJ65</accession>
<keyword evidence="1" id="KW-0472">Membrane</keyword>
<keyword evidence="3" id="KW-0347">Helicase</keyword>